<dbReference type="GeneID" id="111360387"/>
<dbReference type="KEGG" id="sliu:111360387"/>
<dbReference type="Pfam" id="PF13843">
    <property type="entry name" value="DDE_Tnp_1_7"/>
    <property type="match status" value="1"/>
</dbReference>
<evidence type="ECO:0000259" key="2">
    <source>
        <dbReference type="Pfam" id="PF13843"/>
    </source>
</evidence>
<keyword evidence="3" id="KW-1185">Reference proteome</keyword>
<dbReference type="RefSeq" id="XP_022832069.1">
    <property type="nucleotide sequence ID" value="XM_022976301.1"/>
</dbReference>
<organism evidence="3 4">
    <name type="scientific">Spodoptera litura</name>
    <name type="common">Asian cotton leafworm</name>
    <dbReference type="NCBI Taxonomy" id="69820"/>
    <lineage>
        <taxon>Eukaryota</taxon>
        <taxon>Metazoa</taxon>
        <taxon>Ecdysozoa</taxon>
        <taxon>Arthropoda</taxon>
        <taxon>Hexapoda</taxon>
        <taxon>Insecta</taxon>
        <taxon>Pterygota</taxon>
        <taxon>Neoptera</taxon>
        <taxon>Endopterygota</taxon>
        <taxon>Lepidoptera</taxon>
        <taxon>Glossata</taxon>
        <taxon>Ditrysia</taxon>
        <taxon>Noctuoidea</taxon>
        <taxon>Noctuidae</taxon>
        <taxon>Amphipyrinae</taxon>
        <taxon>Spodoptera</taxon>
    </lineage>
</organism>
<feature type="domain" description="PiggyBac transposable element-derived protein" evidence="2">
    <location>
        <begin position="73"/>
        <end position="432"/>
    </location>
</feature>
<evidence type="ECO:0000313" key="4">
    <source>
        <dbReference type="RefSeq" id="XP_022832069.1"/>
    </source>
</evidence>
<dbReference type="Proteomes" id="UP000301870">
    <property type="component" value="Chromosome 30"/>
</dbReference>
<gene>
    <name evidence="4" type="primary">LOC111360387</name>
</gene>
<dbReference type="PANTHER" id="PTHR46599:SF3">
    <property type="entry name" value="PIGGYBAC TRANSPOSABLE ELEMENT-DERIVED PROTEIN 4"/>
    <property type="match status" value="1"/>
</dbReference>
<feature type="region of interest" description="Disordered" evidence="1">
    <location>
        <begin position="15"/>
        <end position="43"/>
    </location>
</feature>
<evidence type="ECO:0000256" key="1">
    <source>
        <dbReference type="SAM" id="MobiDB-lite"/>
    </source>
</evidence>
<name>A0A9J7EPG8_SPOLT</name>
<proteinExistence type="predicted"/>
<accession>A0A9J7EPG8</accession>
<feature type="compositionally biased region" description="Polar residues" evidence="1">
    <location>
        <begin position="15"/>
        <end position="26"/>
    </location>
</feature>
<reference evidence="4" key="1">
    <citation type="submission" date="2025-08" db="UniProtKB">
        <authorList>
            <consortium name="RefSeq"/>
        </authorList>
    </citation>
    <scope>IDENTIFICATION</scope>
    <source>
        <strain evidence="4">Ishihara</strain>
        <tissue evidence="4">Whole body</tissue>
    </source>
</reference>
<dbReference type="OrthoDB" id="118105at2759"/>
<dbReference type="PANTHER" id="PTHR46599">
    <property type="entry name" value="PIGGYBAC TRANSPOSABLE ELEMENT-DERIVED PROTEIN 4"/>
    <property type="match status" value="1"/>
</dbReference>
<evidence type="ECO:0000313" key="3">
    <source>
        <dbReference type="Proteomes" id="UP000301870"/>
    </source>
</evidence>
<dbReference type="InterPro" id="IPR029526">
    <property type="entry name" value="PGBD"/>
</dbReference>
<sequence length="543" mass="63037">MMLYNDEELLTILQPSNNDISSGSSLTDSDNESEHEESSTTWSETAFTPELCEFNDYIAGINSNGVDFQSKELECFLHFLGDDIILKIIEFTNAQHQKFIRRCDIRVFSRLQNWREISVAEMYVFLAVTFLFTRNKHLTIEEHWATDHLLQSPIFSKTMSRNRYTTILGLLSFALPGTDSGHVLKDILPLLQHIKNSFRSSLTPYRDLCIDESIMPYKGYISIKQYIPNKRNRFGIKLFIMCDVKTKFIIEFIIYCGSRTEIDDPNNLGITGAVVTNLLEGLTDENRRIYADNWYSSPKLYQYLHNRKTYACGTVRLNRLKKAGAGNFKPLKKGEIHALYNKPLMALKYKDKRDIYMLSTCHTAEFGPTNKYNRQTGLPVMKPEIIIDYNKKKGIVDNTDMLLHSVQCIRKSKIWHKKLGLHLIDLCMLNAHAFFKIFHTNTSLADFQLGVIRQLIEKYKAPELEYSIPTTSRSTSALRLAAQNLADHMPEYTKGKKSRPCFVCQHTKLHERRRRESRFMCEICQVTLCIVPCFKIYHKQNEF</sequence>
<protein>
    <submittedName>
        <fullName evidence="4">PiggyBac transposable element-derived protein 4-like</fullName>
    </submittedName>
</protein>
<dbReference type="AlphaFoldDB" id="A0A9J7EPG8"/>